<evidence type="ECO:0000256" key="6">
    <source>
        <dbReference type="ARBA" id="ARBA00052319"/>
    </source>
</evidence>
<dbReference type="GO" id="GO:0009117">
    <property type="term" value="P:nucleotide metabolic process"/>
    <property type="evidence" value="ECO:0007669"/>
    <property type="project" value="EnsemblFungi"/>
</dbReference>
<comment type="caution">
    <text evidence="13">The sequence shown here is derived from an EMBL/GenBank/DDBJ whole genome shotgun (WGS) entry which is preliminary data.</text>
</comment>
<evidence type="ECO:0000256" key="8">
    <source>
        <dbReference type="ARBA" id="ARBA00076050"/>
    </source>
</evidence>
<evidence type="ECO:0000256" key="2">
    <source>
        <dbReference type="ARBA" id="ARBA00022741"/>
    </source>
</evidence>
<comment type="similarity">
    <text evidence="5">Belongs to the HINT family.</text>
</comment>
<evidence type="ECO:0000256" key="11">
    <source>
        <dbReference type="PROSITE-ProRule" id="PRU00464"/>
    </source>
</evidence>
<protein>
    <recommendedName>
        <fullName evidence="7">Adenosine 5'-monophosphoramidase HNT1</fullName>
    </recommendedName>
    <alternativeName>
        <fullName evidence="8">Histidine triad nucleotide-binding protein HNT1</fullName>
    </alternativeName>
</protein>
<evidence type="ECO:0000256" key="1">
    <source>
        <dbReference type="ARBA" id="ARBA00001946"/>
    </source>
</evidence>
<comment type="cofactor">
    <cofactor evidence="1">
        <name>Mg(2+)</name>
        <dbReference type="ChEBI" id="CHEBI:18420"/>
    </cofactor>
</comment>
<dbReference type="PANTHER" id="PTHR46648:SF1">
    <property type="entry name" value="ADENOSINE 5'-MONOPHOSPHORAMIDASE HNT1"/>
    <property type="match status" value="1"/>
</dbReference>
<feature type="domain" description="HIT" evidence="12">
    <location>
        <begin position="7"/>
        <end position="110"/>
    </location>
</feature>
<dbReference type="InterPro" id="IPR036265">
    <property type="entry name" value="HIT-like_sf"/>
</dbReference>
<evidence type="ECO:0000256" key="9">
    <source>
        <dbReference type="PIRSR" id="PIRSR601310-1"/>
    </source>
</evidence>
<sequence length="135" mass="14924">MSTAACIFCKIIKGEIPSMKLFESEKTLAFLDINPLAYGHALVIPKHHGAKLTDIPDSDLSELLPVAKKIASAQGSENYNILQNNGRLAHQEVDHVHFHVIPKPDDTQGLGIGWPMLKGDMDRLKKLAEEIKSKM</sequence>
<dbReference type="STRING" id="1047168.A0A0F4GRF8"/>
<evidence type="ECO:0000256" key="4">
    <source>
        <dbReference type="ARBA" id="ARBA00022842"/>
    </source>
</evidence>
<evidence type="ECO:0000256" key="10">
    <source>
        <dbReference type="PIRSR" id="PIRSR601310-3"/>
    </source>
</evidence>
<dbReference type="InterPro" id="IPR001310">
    <property type="entry name" value="Histidine_triad_HIT"/>
</dbReference>
<dbReference type="CDD" id="cd01277">
    <property type="entry name" value="HINT_subgroup"/>
    <property type="match status" value="1"/>
</dbReference>
<dbReference type="EMBL" id="LAFY01000383">
    <property type="protein sequence ID" value="KJX98795.1"/>
    <property type="molecule type" value="Genomic_DNA"/>
</dbReference>
<gene>
    <name evidence="13" type="ORF">TI39_contig391g00002</name>
</gene>
<evidence type="ECO:0000256" key="5">
    <source>
        <dbReference type="ARBA" id="ARBA00025764"/>
    </source>
</evidence>
<dbReference type="PROSITE" id="PS51084">
    <property type="entry name" value="HIT_2"/>
    <property type="match status" value="1"/>
</dbReference>
<dbReference type="Pfam" id="PF01230">
    <property type="entry name" value="HIT"/>
    <property type="match status" value="1"/>
</dbReference>
<dbReference type="PANTHER" id="PTHR46648">
    <property type="entry name" value="HIT FAMILY PROTEIN 1"/>
    <property type="match status" value="1"/>
</dbReference>
<evidence type="ECO:0000313" key="14">
    <source>
        <dbReference type="Proteomes" id="UP000033647"/>
    </source>
</evidence>
<evidence type="ECO:0000313" key="13">
    <source>
        <dbReference type="EMBL" id="KJX98795.1"/>
    </source>
</evidence>
<dbReference type="SUPFAM" id="SSF54197">
    <property type="entry name" value="HIT-like"/>
    <property type="match status" value="1"/>
</dbReference>
<dbReference type="Gene3D" id="3.30.428.10">
    <property type="entry name" value="HIT-like"/>
    <property type="match status" value="1"/>
</dbReference>
<dbReference type="PRINTS" id="PR00332">
    <property type="entry name" value="HISTRIAD"/>
</dbReference>
<feature type="short sequence motif" description="Histidine triad motif" evidence="10 11">
    <location>
        <begin position="95"/>
        <end position="99"/>
    </location>
</feature>
<dbReference type="OrthoDB" id="672793at2759"/>
<dbReference type="Proteomes" id="UP000033647">
    <property type="component" value="Unassembled WGS sequence"/>
</dbReference>
<keyword evidence="4" id="KW-0460">Magnesium</keyword>
<dbReference type="PROSITE" id="PS00892">
    <property type="entry name" value="HIT_1"/>
    <property type="match status" value="1"/>
</dbReference>
<proteinExistence type="inferred from homology"/>
<feature type="active site" description="Tele-AMP-histidine intermediate" evidence="9">
    <location>
        <position position="97"/>
    </location>
</feature>
<dbReference type="GO" id="GO:0000166">
    <property type="term" value="F:nucleotide binding"/>
    <property type="evidence" value="ECO:0007669"/>
    <property type="project" value="UniProtKB-KW"/>
</dbReference>
<comment type="catalytic activity">
    <reaction evidence="6">
        <text>adenosine 5'-phosphoramidate + H2O = NH4(+) + AMP</text>
        <dbReference type="Rhea" id="RHEA:67916"/>
        <dbReference type="ChEBI" id="CHEBI:15377"/>
        <dbReference type="ChEBI" id="CHEBI:28938"/>
        <dbReference type="ChEBI" id="CHEBI:57890"/>
        <dbReference type="ChEBI" id="CHEBI:456215"/>
    </reaction>
    <physiologicalReaction direction="left-to-right" evidence="6">
        <dbReference type="Rhea" id="RHEA:67917"/>
    </physiologicalReaction>
</comment>
<name>A0A0F4GRF8_9PEZI</name>
<evidence type="ECO:0000256" key="3">
    <source>
        <dbReference type="ARBA" id="ARBA00022801"/>
    </source>
</evidence>
<dbReference type="FunFam" id="3.30.428.10:FF:000013">
    <property type="entry name" value="Hit family protein 1"/>
    <property type="match status" value="1"/>
</dbReference>
<dbReference type="AlphaFoldDB" id="A0A0F4GRF8"/>
<keyword evidence="14" id="KW-1185">Reference proteome</keyword>
<accession>A0A0F4GRF8</accession>
<keyword evidence="3" id="KW-0378">Hydrolase</keyword>
<dbReference type="InterPro" id="IPR011146">
    <property type="entry name" value="HIT-like"/>
</dbReference>
<reference evidence="13 14" key="1">
    <citation type="submission" date="2015-03" db="EMBL/GenBank/DDBJ databases">
        <title>RNA-seq based gene annotation and comparative genomics of four Zymoseptoria species reveal species-specific pathogenicity related genes and transposable element activity.</title>
        <authorList>
            <person name="Grandaubert J."/>
            <person name="Bhattacharyya A."/>
            <person name="Stukenbrock E.H."/>
        </authorList>
    </citation>
    <scope>NUCLEOTIDE SEQUENCE [LARGE SCALE GENOMIC DNA]</scope>
    <source>
        <strain evidence="13 14">Zb18110</strain>
    </source>
</reference>
<dbReference type="InterPro" id="IPR019808">
    <property type="entry name" value="Histidine_triad_CS"/>
</dbReference>
<organism evidence="13 14">
    <name type="scientific">Zymoseptoria brevis</name>
    <dbReference type="NCBI Taxonomy" id="1047168"/>
    <lineage>
        <taxon>Eukaryota</taxon>
        <taxon>Fungi</taxon>
        <taxon>Dikarya</taxon>
        <taxon>Ascomycota</taxon>
        <taxon>Pezizomycotina</taxon>
        <taxon>Dothideomycetes</taxon>
        <taxon>Dothideomycetidae</taxon>
        <taxon>Mycosphaerellales</taxon>
        <taxon>Mycosphaerellaceae</taxon>
        <taxon>Zymoseptoria</taxon>
    </lineage>
</organism>
<dbReference type="InterPro" id="IPR039384">
    <property type="entry name" value="HINT"/>
</dbReference>
<evidence type="ECO:0000259" key="12">
    <source>
        <dbReference type="PROSITE" id="PS51084"/>
    </source>
</evidence>
<evidence type="ECO:0000256" key="7">
    <source>
        <dbReference type="ARBA" id="ARBA00074222"/>
    </source>
</evidence>
<dbReference type="GO" id="GO:0043530">
    <property type="term" value="F:adenosine 5'-monophosphoramidase activity"/>
    <property type="evidence" value="ECO:0007669"/>
    <property type="project" value="EnsemblFungi"/>
</dbReference>
<keyword evidence="2" id="KW-0547">Nucleotide-binding</keyword>